<gene>
    <name evidence="2" type="ORF">EYF80_029931</name>
</gene>
<organism evidence="2 3">
    <name type="scientific">Liparis tanakae</name>
    <name type="common">Tanaka's snailfish</name>
    <dbReference type="NCBI Taxonomy" id="230148"/>
    <lineage>
        <taxon>Eukaryota</taxon>
        <taxon>Metazoa</taxon>
        <taxon>Chordata</taxon>
        <taxon>Craniata</taxon>
        <taxon>Vertebrata</taxon>
        <taxon>Euteleostomi</taxon>
        <taxon>Actinopterygii</taxon>
        <taxon>Neopterygii</taxon>
        <taxon>Teleostei</taxon>
        <taxon>Neoteleostei</taxon>
        <taxon>Acanthomorphata</taxon>
        <taxon>Eupercaria</taxon>
        <taxon>Perciformes</taxon>
        <taxon>Cottioidei</taxon>
        <taxon>Cottales</taxon>
        <taxon>Liparidae</taxon>
        <taxon>Liparis</taxon>
    </lineage>
</organism>
<dbReference type="Proteomes" id="UP000314294">
    <property type="component" value="Unassembled WGS sequence"/>
</dbReference>
<dbReference type="EMBL" id="SRLO01000346">
    <property type="protein sequence ID" value="TNN59882.1"/>
    <property type="molecule type" value="Genomic_DNA"/>
</dbReference>
<protein>
    <submittedName>
        <fullName evidence="2">Uncharacterized protein</fullName>
    </submittedName>
</protein>
<reference evidence="2 3" key="1">
    <citation type="submission" date="2019-03" db="EMBL/GenBank/DDBJ databases">
        <title>First draft genome of Liparis tanakae, snailfish: a comprehensive survey of snailfish specific genes.</title>
        <authorList>
            <person name="Kim W."/>
            <person name="Song I."/>
            <person name="Jeong J.-H."/>
            <person name="Kim D."/>
            <person name="Kim S."/>
            <person name="Ryu S."/>
            <person name="Song J.Y."/>
            <person name="Lee S.K."/>
        </authorList>
    </citation>
    <scope>NUCLEOTIDE SEQUENCE [LARGE SCALE GENOMIC DNA]</scope>
    <source>
        <tissue evidence="2">Muscle</tissue>
    </source>
</reference>
<proteinExistence type="predicted"/>
<name>A0A4Z2H4Q4_9TELE</name>
<accession>A0A4Z2H4Q4</accession>
<keyword evidence="1" id="KW-0812">Transmembrane</keyword>
<evidence type="ECO:0000313" key="2">
    <source>
        <dbReference type="EMBL" id="TNN59882.1"/>
    </source>
</evidence>
<comment type="caution">
    <text evidence="2">The sequence shown here is derived from an EMBL/GenBank/DDBJ whole genome shotgun (WGS) entry which is preliminary data.</text>
</comment>
<keyword evidence="3" id="KW-1185">Reference proteome</keyword>
<keyword evidence="1" id="KW-0472">Membrane</keyword>
<feature type="transmembrane region" description="Helical" evidence="1">
    <location>
        <begin position="56"/>
        <end position="77"/>
    </location>
</feature>
<keyword evidence="1" id="KW-1133">Transmembrane helix</keyword>
<dbReference type="AlphaFoldDB" id="A0A4Z2H4Q4"/>
<sequence length="187" mass="20377">MSLEIVLSCKELGLFISQSRLIGERRGKEERPGDEEIEVLTVHIVLFDDVSGLSDLFLLFLEVILDFISAVIIRHFAFLDVRSQIGRQTLPLDGGRTDKELRGGTANIPAARLQHPGIHVGLGMGEELVSSQVTPEGRSVDPGCSSAALSCQSRPKDELRLAGRTHVITRLRPSSWTSWSGGLVAPP</sequence>
<evidence type="ECO:0000256" key="1">
    <source>
        <dbReference type="SAM" id="Phobius"/>
    </source>
</evidence>
<evidence type="ECO:0000313" key="3">
    <source>
        <dbReference type="Proteomes" id="UP000314294"/>
    </source>
</evidence>